<protein>
    <submittedName>
        <fullName evidence="1">Uncharacterized protein</fullName>
    </submittedName>
</protein>
<dbReference type="RefSeq" id="WP_260727132.1">
    <property type="nucleotide sequence ID" value="NZ_BAAABS010000033.1"/>
</dbReference>
<organism evidence="1 2">
    <name type="scientific">Dactylosporangium roseum</name>
    <dbReference type="NCBI Taxonomy" id="47989"/>
    <lineage>
        <taxon>Bacteria</taxon>
        <taxon>Bacillati</taxon>
        <taxon>Actinomycetota</taxon>
        <taxon>Actinomycetes</taxon>
        <taxon>Micromonosporales</taxon>
        <taxon>Micromonosporaceae</taxon>
        <taxon>Dactylosporangium</taxon>
    </lineage>
</organism>
<sequence length="91" mass="10140">MTPEQATAVYDILVRHAGARGDGRDEFVHHLTHGCTEFRFMGSLGFGGKLYVEPGRWRVDCYPEDSTAAREAAIRVANAALNRLHDQLVKL</sequence>
<dbReference type="EMBL" id="CP073721">
    <property type="protein sequence ID" value="UWZ37769.1"/>
    <property type="molecule type" value="Genomic_DNA"/>
</dbReference>
<evidence type="ECO:0000313" key="2">
    <source>
        <dbReference type="Proteomes" id="UP001058271"/>
    </source>
</evidence>
<evidence type="ECO:0000313" key="1">
    <source>
        <dbReference type="EMBL" id="UWZ37769.1"/>
    </source>
</evidence>
<accession>A0ABY5ZBR0</accession>
<proteinExistence type="predicted"/>
<name>A0ABY5ZBR0_9ACTN</name>
<keyword evidence="2" id="KW-1185">Reference proteome</keyword>
<reference evidence="1" key="1">
    <citation type="submission" date="2021-04" db="EMBL/GenBank/DDBJ databases">
        <title>Biosynthetic gene clusters of Dactylosporangioum roseum.</title>
        <authorList>
            <person name="Hartkoorn R.C."/>
            <person name="Beaudoing E."/>
            <person name="Hot D."/>
            <person name="Moureu S."/>
        </authorList>
    </citation>
    <scope>NUCLEOTIDE SEQUENCE</scope>
    <source>
        <strain evidence="1">NRRL B-16295</strain>
    </source>
</reference>
<dbReference type="Proteomes" id="UP001058271">
    <property type="component" value="Chromosome"/>
</dbReference>
<gene>
    <name evidence="1" type="ORF">Drose_05725</name>
</gene>